<dbReference type="InterPro" id="IPR000246">
    <property type="entry name" value="Peptidase_T2"/>
</dbReference>
<dbReference type="SUPFAM" id="SSF56235">
    <property type="entry name" value="N-terminal nucleophile aminohydrolases (Ntn hydrolases)"/>
    <property type="match status" value="1"/>
</dbReference>
<dbReference type="GO" id="GO:0051604">
    <property type="term" value="P:protein maturation"/>
    <property type="evidence" value="ECO:0007669"/>
    <property type="project" value="TreeGrafter"/>
</dbReference>
<reference evidence="5" key="2">
    <citation type="submission" date="2020-10" db="UniProtKB">
        <authorList>
            <consortium name="WormBaseParasite"/>
        </authorList>
    </citation>
    <scope>IDENTIFICATION</scope>
</reference>
<dbReference type="Gene3D" id="3.60.20.30">
    <property type="entry name" value="(Glycosyl)asparaginase"/>
    <property type="match status" value="1"/>
</dbReference>
<reference evidence="4" key="1">
    <citation type="journal article" date="2013" name="Genetics">
        <title>The draft genome and transcriptome of Panagrellus redivivus are shaped by the harsh demands of a free-living lifestyle.</title>
        <authorList>
            <person name="Srinivasan J."/>
            <person name="Dillman A.R."/>
            <person name="Macchietto M.G."/>
            <person name="Heikkinen L."/>
            <person name="Lakso M."/>
            <person name="Fracchia K.M."/>
            <person name="Antoshechkin I."/>
            <person name="Mortazavi A."/>
            <person name="Wong G."/>
            <person name="Sternberg P.W."/>
        </authorList>
    </citation>
    <scope>NUCLEOTIDE SEQUENCE [LARGE SCALE GENOMIC DNA]</scope>
    <source>
        <strain evidence="4">MT8872</strain>
    </source>
</reference>
<name>A0A7E4V1H2_PANRE</name>
<dbReference type="WBParaSite" id="Pan_g15047.t1">
    <property type="protein sequence ID" value="Pan_g15047.t1"/>
    <property type="gene ID" value="Pan_g15047"/>
</dbReference>
<evidence type="ECO:0000256" key="1">
    <source>
        <dbReference type="ARBA" id="ARBA00010872"/>
    </source>
</evidence>
<evidence type="ECO:0000313" key="4">
    <source>
        <dbReference type="Proteomes" id="UP000492821"/>
    </source>
</evidence>
<dbReference type="PANTHER" id="PTHR10188">
    <property type="entry name" value="L-ASPARAGINASE"/>
    <property type="match status" value="1"/>
</dbReference>
<dbReference type="GO" id="GO:0005737">
    <property type="term" value="C:cytoplasm"/>
    <property type="evidence" value="ECO:0007669"/>
    <property type="project" value="TreeGrafter"/>
</dbReference>
<feature type="site" description="Cleavage; by autolysis" evidence="3">
    <location>
        <begin position="106"/>
        <end position="107"/>
    </location>
</feature>
<sequence>MSSNKMAFGAAGAVSNTKHPVLIAKHLATRFQNEDNFHLVPPQVIVGSGADALAIELGIPIVANDELKSPQAVQMYEIARSRLLALEEASTEAEDPPIEPSDVPMDTVGCAYVSDTGPAEATVSSGGMLLKADGRLGHSTQFGSAIWAEQRGRRSIAISVSGCGEVLTRTHFAQALAEAVFKASEDDMLPSAITSFYHKFIDSPTIAAFPAHRRVVGGILIFKLGRTCELAAFHNNARFAFAFHNGKSVKHFISELNANAPFVCNSFVVNL</sequence>
<evidence type="ECO:0000313" key="5">
    <source>
        <dbReference type="WBParaSite" id="Pan_g15047.t1"/>
    </source>
</evidence>
<proteinExistence type="inferred from homology"/>
<organism evidence="4 5">
    <name type="scientific">Panagrellus redivivus</name>
    <name type="common">Microworm</name>
    <dbReference type="NCBI Taxonomy" id="6233"/>
    <lineage>
        <taxon>Eukaryota</taxon>
        <taxon>Metazoa</taxon>
        <taxon>Ecdysozoa</taxon>
        <taxon>Nematoda</taxon>
        <taxon>Chromadorea</taxon>
        <taxon>Rhabditida</taxon>
        <taxon>Tylenchina</taxon>
        <taxon>Panagrolaimomorpha</taxon>
        <taxon>Panagrolaimoidea</taxon>
        <taxon>Panagrolaimidae</taxon>
        <taxon>Panagrellus</taxon>
    </lineage>
</organism>
<evidence type="ECO:0000256" key="2">
    <source>
        <dbReference type="PIRSR" id="PIRSR600246-1"/>
    </source>
</evidence>
<feature type="active site" description="Nucleophile" evidence="2">
    <location>
        <position position="107"/>
    </location>
</feature>
<accession>A0A7E4V1H2</accession>
<dbReference type="Pfam" id="PF01112">
    <property type="entry name" value="Asparaginase_2"/>
    <property type="match status" value="1"/>
</dbReference>
<dbReference type="Proteomes" id="UP000492821">
    <property type="component" value="Unassembled WGS sequence"/>
</dbReference>
<dbReference type="GO" id="GO:0004298">
    <property type="term" value="F:threonine-type endopeptidase activity"/>
    <property type="evidence" value="ECO:0007669"/>
    <property type="project" value="TreeGrafter"/>
</dbReference>
<comment type="similarity">
    <text evidence="1">Belongs to the Ntn-hydrolase family.</text>
</comment>
<protein>
    <submittedName>
        <fullName evidence="5">Asparaginase</fullName>
    </submittedName>
</protein>
<evidence type="ECO:0000256" key="3">
    <source>
        <dbReference type="PIRSR" id="PIRSR600246-3"/>
    </source>
</evidence>
<dbReference type="AlphaFoldDB" id="A0A7E4V1H2"/>
<dbReference type="InterPro" id="IPR029055">
    <property type="entry name" value="Ntn_hydrolases_N"/>
</dbReference>
<keyword evidence="4" id="KW-1185">Reference proteome</keyword>
<dbReference type="PANTHER" id="PTHR10188:SF8">
    <property type="entry name" value="THREONINE ASPARTASE 1"/>
    <property type="match status" value="1"/>
</dbReference>